<reference evidence="7 8" key="1">
    <citation type="submission" date="2019-06" db="EMBL/GenBank/DDBJ databases">
        <title>Mycoplasma falconis type strain whole genome sequence.</title>
        <authorList>
            <person name="Spergser J."/>
        </authorList>
    </citation>
    <scope>NUCLEOTIDE SEQUENCE [LARGE SCALE GENOMIC DNA]</scope>
    <source>
        <strain evidence="7 8">ATCC 51372</strain>
    </source>
</reference>
<name>A0A501X9E0_9BACT</name>
<evidence type="ECO:0000259" key="6">
    <source>
        <dbReference type="Pfam" id="PF21694"/>
    </source>
</evidence>
<dbReference type="OrthoDB" id="400018at2"/>
<dbReference type="Pfam" id="PF21694">
    <property type="entry name" value="DNA_pol3_delta_C"/>
    <property type="match status" value="1"/>
</dbReference>
<dbReference type="AlphaFoldDB" id="A0A501X9E0"/>
<keyword evidence="3" id="KW-0235">DNA replication</keyword>
<feature type="domain" description="DNA polymerase III delta subunit-like C-terminal" evidence="6">
    <location>
        <begin position="260"/>
        <end position="324"/>
    </location>
</feature>
<dbReference type="NCBIfam" id="TIGR01128">
    <property type="entry name" value="holA"/>
    <property type="match status" value="1"/>
</dbReference>
<evidence type="ECO:0000313" key="7">
    <source>
        <dbReference type="EMBL" id="TPE57140.1"/>
    </source>
</evidence>
<dbReference type="InterPro" id="IPR027417">
    <property type="entry name" value="P-loop_NTPase"/>
</dbReference>
<keyword evidence="8" id="KW-1185">Reference proteome</keyword>
<evidence type="ECO:0000256" key="1">
    <source>
        <dbReference type="ARBA" id="ARBA00022679"/>
    </source>
</evidence>
<sequence>MLYNWNMYLIQGSEPYFINQETKKITDKLMAEYDGGIEIIKFYEKVDLDSLSDALNDQDIFFTPKVIVLTNIDFLNGKKNTNKKEALAFLELLLSSDQSSNTIIIQQEIYKYDKNFTASNTYKSLQSKCKVINVEKLNEKSLYKFVRDIINQKGGNIDEQALIEFVSMMPNNLMLIESEIDKFLIANKHITIDTINNNHFFMSNNIEFAISDALIKYASKDKILLTIKEALNYGLGLNLIISQIGSVLKDAKYIYLLKKITEKSLEKIASELNIHAYRAKLLYEFINKASLVKVDNLIKFLANLDLDLKSGKTEENVALNLLQVNLII</sequence>
<dbReference type="SUPFAM" id="SSF52540">
    <property type="entry name" value="P-loop containing nucleoside triphosphate hydrolases"/>
    <property type="match status" value="1"/>
</dbReference>
<dbReference type="GO" id="GO:0006261">
    <property type="term" value="P:DNA-templated DNA replication"/>
    <property type="evidence" value="ECO:0007669"/>
    <property type="project" value="TreeGrafter"/>
</dbReference>
<keyword evidence="4" id="KW-0239">DNA-directed DNA polymerase</keyword>
<dbReference type="GO" id="GO:0003677">
    <property type="term" value="F:DNA binding"/>
    <property type="evidence" value="ECO:0007669"/>
    <property type="project" value="InterPro"/>
</dbReference>
<keyword evidence="2" id="KW-0548">Nucleotidyltransferase</keyword>
<feature type="domain" description="DNA polymerase III delta N-terminal" evidence="5">
    <location>
        <begin position="8"/>
        <end position="134"/>
    </location>
</feature>
<dbReference type="Gene3D" id="1.20.272.10">
    <property type="match status" value="1"/>
</dbReference>
<gene>
    <name evidence="7" type="ORF">FJO69_02295</name>
</gene>
<dbReference type="PANTHER" id="PTHR34388">
    <property type="entry name" value="DNA POLYMERASE III SUBUNIT DELTA"/>
    <property type="match status" value="1"/>
</dbReference>
<evidence type="ECO:0000256" key="3">
    <source>
        <dbReference type="ARBA" id="ARBA00022705"/>
    </source>
</evidence>
<dbReference type="GO" id="GO:0009360">
    <property type="term" value="C:DNA polymerase III complex"/>
    <property type="evidence" value="ECO:0007669"/>
    <property type="project" value="InterPro"/>
</dbReference>
<organism evidence="7 8">
    <name type="scientific">[Mycoplasma] falconis</name>
    <dbReference type="NCBI Taxonomy" id="92403"/>
    <lineage>
        <taxon>Bacteria</taxon>
        <taxon>Bacillati</taxon>
        <taxon>Mycoplasmatota</taxon>
        <taxon>Mycoplasmoidales</taxon>
        <taxon>Metamycoplasmataceae</taxon>
        <taxon>Metamycoplasma</taxon>
    </lineage>
</organism>
<evidence type="ECO:0000313" key="8">
    <source>
        <dbReference type="Proteomes" id="UP000319776"/>
    </source>
</evidence>
<keyword evidence="1" id="KW-0808">Transferase</keyword>
<protein>
    <submittedName>
        <fullName evidence="7">DNA polymerase III subunit delta</fullName>
    </submittedName>
</protein>
<proteinExistence type="predicted"/>
<evidence type="ECO:0000256" key="4">
    <source>
        <dbReference type="ARBA" id="ARBA00022932"/>
    </source>
</evidence>
<dbReference type="InterPro" id="IPR005790">
    <property type="entry name" value="DNA_polIII_delta"/>
</dbReference>
<dbReference type="EMBL" id="VFSS01000008">
    <property type="protein sequence ID" value="TPE57140.1"/>
    <property type="molecule type" value="Genomic_DNA"/>
</dbReference>
<accession>A0A501X9E0</accession>
<dbReference type="GO" id="GO:0003887">
    <property type="term" value="F:DNA-directed DNA polymerase activity"/>
    <property type="evidence" value="ECO:0007669"/>
    <property type="project" value="UniProtKB-KW"/>
</dbReference>
<dbReference type="PANTHER" id="PTHR34388:SF1">
    <property type="entry name" value="DNA POLYMERASE III SUBUNIT DELTA"/>
    <property type="match status" value="1"/>
</dbReference>
<evidence type="ECO:0000259" key="5">
    <source>
        <dbReference type="Pfam" id="PF06144"/>
    </source>
</evidence>
<dbReference type="Gene3D" id="1.10.8.60">
    <property type="match status" value="1"/>
</dbReference>
<dbReference type="InterPro" id="IPR010372">
    <property type="entry name" value="DNA_pol3_delta_N"/>
</dbReference>
<dbReference type="InterPro" id="IPR048466">
    <property type="entry name" value="DNA_pol3_delta-like_C"/>
</dbReference>
<comment type="caution">
    <text evidence="7">The sequence shown here is derived from an EMBL/GenBank/DDBJ whole genome shotgun (WGS) entry which is preliminary data.</text>
</comment>
<dbReference type="Gene3D" id="3.40.50.300">
    <property type="entry name" value="P-loop containing nucleotide triphosphate hydrolases"/>
    <property type="match status" value="1"/>
</dbReference>
<evidence type="ECO:0000256" key="2">
    <source>
        <dbReference type="ARBA" id="ARBA00022695"/>
    </source>
</evidence>
<dbReference type="Proteomes" id="UP000319776">
    <property type="component" value="Unassembled WGS sequence"/>
</dbReference>
<dbReference type="Pfam" id="PF06144">
    <property type="entry name" value="DNA_pol3_delta"/>
    <property type="match status" value="1"/>
</dbReference>